<dbReference type="PANTHER" id="PTHR34606:SF15">
    <property type="entry name" value="BON DOMAIN-CONTAINING PROTEIN"/>
    <property type="match status" value="1"/>
</dbReference>
<dbReference type="PROSITE" id="PS50914">
    <property type="entry name" value="BON"/>
    <property type="match status" value="1"/>
</dbReference>
<evidence type="ECO:0000313" key="3">
    <source>
        <dbReference type="Proteomes" id="UP000184191"/>
    </source>
</evidence>
<proteinExistence type="predicted"/>
<reference evidence="3" key="1">
    <citation type="submission" date="2016-11" db="EMBL/GenBank/DDBJ databases">
        <authorList>
            <person name="Varghese N."/>
            <person name="Submissions S."/>
        </authorList>
    </citation>
    <scope>NUCLEOTIDE SEQUENCE [LARGE SCALE GENOMIC DNA]</scope>
    <source>
        <strain evidence="3">DSM 29327</strain>
    </source>
</reference>
<keyword evidence="3" id="KW-1185">Reference proteome</keyword>
<sequence>MTDSQTRTSASILKTVRSRLASEPYLGTKFKPAQPALDTSGILTFEGEVDTVAQKKIALETAAALPEITGIIDRLHLRPAVRMEDAGIRAHLRRMFTMDPSLTGLSVQERRGAAVQTVADPGEPFGSLEYDVVDGIVTLNGTLNDLAIKRYVGVLAWWVPGVRDVINGIAVLDEADGPERIADAVRLVLEKNPYLDAVQIKVGVRNRVVRLTGFLPAQAQREMAENDAWCVFGVEP</sequence>
<evidence type="ECO:0000259" key="1">
    <source>
        <dbReference type="PROSITE" id="PS50914"/>
    </source>
</evidence>
<organism evidence="2 3">
    <name type="scientific">Roseovarius marisflavi</name>
    <dbReference type="NCBI Taxonomy" id="1054996"/>
    <lineage>
        <taxon>Bacteria</taxon>
        <taxon>Pseudomonadati</taxon>
        <taxon>Pseudomonadota</taxon>
        <taxon>Alphaproteobacteria</taxon>
        <taxon>Rhodobacterales</taxon>
        <taxon>Roseobacteraceae</taxon>
        <taxon>Roseovarius</taxon>
    </lineage>
</organism>
<dbReference type="InterPro" id="IPR051686">
    <property type="entry name" value="Lipoprotein_DolP"/>
</dbReference>
<dbReference type="InterPro" id="IPR007055">
    <property type="entry name" value="BON_dom"/>
</dbReference>
<name>A0A1M7BS85_9RHOB</name>
<dbReference type="STRING" id="1054996.SAMN05444414_12068"/>
<dbReference type="Pfam" id="PF04972">
    <property type="entry name" value="BON"/>
    <property type="match status" value="3"/>
</dbReference>
<dbReference type="OrthoDB" id="7722285at2"/>
<dbReference type="Proteomes" id="UP000184191">
    <property type="component" value="Unassembled WGS sequence"/>
</dbReference>
<gene>
    <name evidence="2" type="ORF">SAMN05444414_12068</name>
</gene>
<dbReference type="RefSeq" id="WP_084732898.1">
    <property type="nucleotide sequence ID" value="NZ_FRBN01000020.1"/>
</dbReference>
<dbReference type="EMBL" id="FRBN01000020">
    <property type="protein sequence ID" value="SHL57793.1"/>
    <property type="molecule type" value="Genomic_DNA"/>
</dbReference>
<accession>A0A1M7BS85</accession>
<dbReference type="Gene3D" id="3.30.1340.30">
    <property type="match status" value="2"/>
</dbReference>
<dbReference type="PANTHER" id="PTHR34606">
    <property type="entry name" value="BON DOMAIN-CONTAINING PROTEIN"/>
    <property type="match status" value="1"/>
</dbReference>
<protein>
    <submittedName>
        <fullName evidence="2">BON domain-containing protein</fullName>
    </submittedName>
</protein>
<feature type="domain" description="BON" evidence="1">
    <location>
        <begin position="177"/>
        <end position="236"/>
    </location>
</feature>
<evidence type="ECO:0000313" key="2">
    <source>
        <dbReference type="EMBL" id="SHL57793.1"/>
    </source>
</evidence>
<dbReference type="AlphaFoldDB" id="A0A1M7BS85"/>